<dbReference type="OrthoDB" id="9799836at2"/>
<organism evidence="3 4">
    <name type="scientific">Skermanella aerolata</name>
    <dbReference type="NCBI Taxonomy" id="393310"/>
    <lineage>
        <taxon>Bacteria</taxon>
        <taxon>Pseudomonadati</taxon>
        <taxon>Pseudomonadota</taxon>
        <taxon>Alphaproteobacteria</taxon>
        <taxon>Rhodospirillales</taxon>
        <taxon>Azospirillaceae</taxon>
        <taxon>Skermanella</taxon>
    </lineage>
</organism>
<dbReference type="Gene3D" id="3.30.1330.30">
    <property type="match status" value="1"/>
</dbReference>
<dbReference type="InterPro" id="IPR007393">
    <property type="entry name" value="YlxR_dom"/>
</dbReference>
<dbReference type="Proteomes" id="UP000321523">
    <property type="component" value="Unassembled WGS sequence"/>
</dbReference>
<dbReference type="NCBIfam" id="NF006622">
    <property type="entry name" value="PRK09190.1"/>
    <property type="match status" value="1"/>
</dbReference>
<feature type="domain" description="YlxR" evidence="2">
    <location>
        <begin position="44"/>
        <end position="112"/>
    </location>
</feature>
<evidence type="ECO:0000259" key="2">
    <source>
        <dbReference type="Pfam" id="PF04296"/>
    </source>
</evidence>
<proteinExistence type="predicted"/>
<dbReference type="RefSeq" id="WP_084720679.1">
    <property type="nucleotide sequence ID" value="NZ_BJYZ01000009.1"/>
</dbReference>
<protein>
    <recommendedName>
        <fullName evidence="2">YlxR domain-containing protein</fullName>
    </recommendedName>
</protein>
<comment type="caution">
    <text evidence="3">The sequence shown here is derived from an EMBL/GenBank/DDBJ whole genome shotgun (WGS) entry which is preliminary data.</text>
</comment>
<dbReference type="EMBL" id="BJYZ01000009">
    <property type="protein sequence ID" value="GEO38128.1"/>
    <property type="molecule type" value="Genomic_DNA"/>
</dbReference>
<dbReference type="SUPFAM" id="SSF55315">
    <property type="entry name" value="L30e-like"/>
    <property type="match status" value="1"/>
</dbReference>
<evidence type="ECO:0000256" key="1">
    <source>
        <dbReference type="SAM" id="MobiDB-lite"/>
    </source>
</evidence>
<dbReference type="PANTHER" id="PTHR34215">
    <property type="entry name" value="BLL0784 PROTEIN"/>
    <property type="match status" value="1"/>
</dbReference>
<dbReference type="SUPFAM" id="SSF64376">
    <property type="entry name" value="YlxR-like"/>
    <property type="match status" value="1"/>
</dbReference>
<dbReference type="InterPro" id="IPR029064">
    <property type="entry name" value="Ribosomal_eL30-like_sf"/>
</dbReference>
<dbReference type="PANTHER" id="PTHR34215:SF1">
    <property type="entry name" value="YLXR DOMAIN-CONTAINING PROTEIN"/>
    <property type="match status" value="1"/>
</dbReference>
<evidence type="ECO:0000313" key="3">
    <source>
        <dbReference type="EMBL" id="GEO38128.1"/>
    </source>
</evidence>
<dbReference type="InterPro" id="IPR037465">
    <property type="entry name" value="YlxR"/>
</dbReference>
<reference evidence="3 4" key="1">
    <citation type="submission" date="2019-07" db="EMBL/GenBank/DDBJ databases">
        <title>Whole genome shotgun sequence of Skermanella aerolata NBRC 106429.</title>
        <authorList>
            <person name="Hosoyama A."/>
            <person name="Uohara A."/>
            <person name="Ohji S."/>
            <person name="Ichikawa N."/>
        </authorList>
    </citation>
    <scope>NUCLEOTIDE SEQUENCE [LARGE SCALE GENOMIC DNA]</scope>
    <source>
        <strain evidence="3 4">NBRC 106429</strain>
    </source>
</reference>
<evidence type="ECO:0000313" key="4">
    <source>
        <dbReference type="Proteomes" id="UP000321523"/>
    </source>
</evidence>
<keyword evidence="4" id="KW-1185">Reference proteome</keyword>
<accession>A0A512DNU4</accession>
<dbReference type="Pfam" id="PF04296">
    <property type="entry name" value="YlxR"/>
    <property type="match status" value="1"/>
</dbReference>
<dbReference type="AlphaFoldDB" id="A0A512DNU4"/>
<gene>
    <name evidence="3" type="ORF">SAE02_22760</name>
</gene>
<name>A0A512DNU4_9PROT</name>
<dbReference type="InterPro" id="IPR035931">
    <property type="entry name" value="YlxR-like_sf"/>
</dbReference>
<dbReference type="Gene3D" id="3.30.1230.10">
    <property type="entry name" value="YlxR-like"/>
    <property type="match status" value="1"/>
</dbReference>
<sequence length="247" mass="26382">MISLNTHIPPPPEPFAFQQDPDPGTTGLEALEEEAIGGRRSPLRRCIVTGTVQDRSGMIRYAISPEGFVVPDLEGDLPGRGLWVTADRNVLIKAFKKSAFGRAARRSVRVDRNLPDLVEALLKRRCLDTIGLARRAGIAVAGFEKVREALKHGKAGVLLAASDGADDGRAKVRALAGEAPVIDLFDTGDLGHAFGRDHAVHAMLAPGRLAKRFLEDCRRYAGLRQSISGDGNCGPASAGRATDLTTS</sequence>
<feature type="region of interest" description="Disordered" evidence="1">
    <location>
        <begin position="1"/>
        <end position="27"/>
    </location>
</feature>